<dbReference type="EMBL" id="JBAKAX010000022">
    <property type="protein sequence ID" value="MEL0605774.1"/>
    <property type="molecule type" value="Genomic_DNA"/>
</dbReference>
<gene>
    <name evidence="1" type="ORF">V6250_16500</name>
</gene>
<evidence type="ECO:0000313" key="2">
    <source>
        <dbReference type="Proteomes" id="UP001374952"/>
    </source>
</evidence>
<reference evidence="1" key="1">
    <citation type="submission" date="2024-02" db="EMBL/GenBank/DDBJ databases">
        <title>Bacteria isolated from the canopy kelp, Nereocystis luetkeana.</title>
        <authorList>
            <person name="Pfister C.A."/>
            <person name="Younker I.T."/>
            <person name="Light S.H."/>
        </authorList>
    </citation>
    <scope>NUCLEOTIDE SEQUENCE</scope>
    <source>
        <strain evidence="1">TN.2.01</strain>
    </source>
</reference>
<keyword evidence="2" id="KW-1185">Reference proteome</keyword>
<name>A0ACC6R768_9GAMM</name>
<dbReference type="Proteomes" id="UP001374952">
    <property type="component" value="Unassembled WGS sequence"/>
</dbReference>
<accession>A0ACC6R768</accession>
<organism evidence="1 2">
    <name type="scientific">Pseudoalteromonas undina</name>
    <dbReference type="NCBI Taxonomy" id="43660"/>
    <lineage>
        <taxon>Bacteria</taxon>
        <taxon>Pseudomonadati</taxon>
        <taxon>Pseudomonadota</taxon>
        <taxon>Gammaproteobacteria</taxon>
        <taxon>Alteromonadales</taxon>
        <taxon>Pseudoalteromonadaceae</taxon>
        <taxon>Pseudoalteromonas</taxon>
    </lineage>
</organism>
<protein>
    <submittedName>
        <fullName evidence="1">Uncharacterized protein</fullName>
    </submittedName>
</protein>
<evidence type="ECO:0000313" key="1">
    <source>
        <dbReference type="EMBL" id="MEL0605774.1"/>
    </source>
</evidence>
<proteinExistence type="predicted"/>
<sequence>MKDELDEITFSQLCNYIKKFTINRQRTFLACLSMYINILTIPFSKKDSSGLYDGFVHIRIHLCSRLSFNSAKQYYLYLLDFIYFLQKQERISETFSPPCKISNENEYETLKSTPIPIEVLEKIKTQDNSQKLTLLIKKYCEPKLEIKINSYMQTLSKEGLLRFRISAISLLSSSDVSFEWNKSRSFIENALTKYNDELILRSPKDFPTSRSLFLSLQNFLNYLIKSGHIPSDVKLKKYQARPGSVLTKEHFESHSIKLNNALSQIRKHINNQSYQIIEEAIENLNDSKVQINAANDIRKYIELIKPSTSNLGTAILRENFHIISAHISKNYVLKSAKSRINTLANVLEKTQKKDINLPRLTTEIEYNALRNTNIPELIMQKIATKLSSEESLNEALRKYCSNNVSRRLLDYVNSYKPKERKSYRKPLCDFLNQVCDTSKQWEKSPKIIQRELINYRDNLLDELDRSTAYQRYQNTKNALKVLIEHGLLPSNTIIPKNIKISSTVEKYSKNNPLILQVDLKDKENQHNFTSSKEFIKFVQSSLSNNLNQLLEVSKEIIISGYAKFTSKDSVISKYNDVKFSNETHGVISRDQIQSKEGSFDLSSFNKSLLEHKVVYFDYFFDQLIRNEKPHNIQDIKFGTEVFEYFGLTPLVASAMQVVITEELGFNPHSLYEAVISSPNRGEVFILVNDEGSVRVKVYKKRAKHIRNVSAEGNNIPLSQLKSDEIDAASCLKMALEMSERTRKSLNSEHLWSCLLLGAPAGLPWSTTFQGAFNKIRHLAYKKSGSEELKMATLKKVRSSKGVLIYLESQGDTLKATNYLGNQIKTALKNYIPKYLSELIYRVKIRAFQNILLYMSVSDHENQFDILKLSKESYIDQLKHAFRNPDMGGLLFSKLTTQPTNSQKPITTYFCLSQKNVALALIYIKEGKDLFLKSECETVVRKLSEGPTHLKEILRKAQKSLEGRLM</sequence>
<comment type="caution">
    <text evidence="1">The sequence shown here is derived from an EMBL/GenBank/DDBJ whole genome shotgun (WGS) entry which is preliminary data.</text>
</comment>